<dbReference type="AlphaFoldDB" id="A0A2N9ANM7"/>
<protein>
    <submittedName>
        <fullName evidence="1">Uncharacterized protein</fullName>
    </submittedName>
</protein>
<name>A0A2N9ANM7_METEX</name>
<reference evidence="2" key="1">
    <citation type="submission" date="2017-10" db="EMBL/GenBank/DDBJ databases">
        <authorList>
            <person name="Regsiter A."/>
            <person name="William W."/>
        </authorList>
    </citation>
    <scope>NUCLEOTIDE SEQUENCE [LARGE SCALE GENOMIC DNA]</scope>
</reference>
<accession>A0A2N9ANM7</accession>
<evidence type="ECO:0000313" key="1">
    <source>
        <dbReference type="EMBL" id="SOR28964.1"/>
    </source>
</evidence>
<proteinExistence type="predicted"/>
<organism evidence="1 2">
    <name type="scientific">Methylorubrum extorquens</name>
    <name type="common">Methylobacterium dichloromethanicum</name>
    <name type="synonym">Methylobacterium extorquens</name>
    <dbReference type="NCBI Taxonomy" id="408"/>
    <lineage>
        <taxon>Bacteria</taxon>
        <taxon>Pseudomonadati</taxon>
        <taxon>Pseudomonadota</taxon>
        <taxon>Alphaproteobacteria</taxon>
        <taxon>Hyphomicrobiales</taxon>
        <taxon>Methylobacteriaceae</taxon>
        <taxon>Methylorubrum</taxon>
    </lineage>
</organism>
<evidence type="ECO:0000313" key="2">
    <source>
        <dbReference type="Proteomes" id="UP000233769"/>
    </source>
</evidence>
<dbReference type="EMBL" id="LT962688">
    <property type="protein sequence ID" value="SOR28964.1"/>
    <property type="molecule type" value="Genomic_DNA"/>
</dbReference>
<gene>
    <name evidence="1" type="ORF">TK0001_2362</name>
</gene>
<sequence>MSGIPISWFVIDTAPDGQRPRPTQWVRPISLRIASVTAALIVKALGLDLRTRAAHMPGQMPSVRLMPAFTLTAAG</sequence>
<dbReference type="Proteomes" id="UP000233769">
    <property type="component" value="Chromosome tk0001"/>
</dbReference>